<evidence type="ECO:0000256" key="5">
    <source>
        <dbReference type="ARBA" id="ARBA00022824"/>
    </source>
</evidence>
<dbReference type="PANTHER" id="PTHR24039">
    <property type="entry name" value="FIBRILLIN-RELATED"/>
    <property type="match status" value="1"/>
</dbReference>
<keyword evidence="8" id="KW-0325">Glycoprotein</keyword>
<dbReference type="InterPro" id="IPR002049">
    <property type="entry name" value="LE_dom"/>
</dbReference>
<dbReference type="CDD" id="cd00055">
    <property type="entry name" value="EGF_Lam"/>
    <property type="match status" value="1"/>
</dbReference>
<keyword evidence="5" id="KW-0256">Endoplasmic reticulum</keyword>
<evidence type="ECO:0000256" key="1">
    <source>
        <dbReference type="ARBA" id="ARBA00004240"/>
    </source>
</evidence>
<organism evidence="17 18">
    <name type="scientific">Dimorphilus gyrociliatus</name>
    <dbReference type="NCBI Taxonomy" id="2664684"/>
    <lineage>
        <taxon>Eukaryota</taxon>
        <taxon>Metazoa</taxon>
        <taxon>Spiralia</taxon>
        <taxon>Lophotrochozoa</taxon>
        <taxon>Annelida</taxon>
        <taxon>Polychaeta</taxon>
        <taxon>Polychaeta incertae sedis</taxon>
        <taxon>Dinophilidae</taxon>
        <taxon>Dimorphilus</taxon>
    </lineage>
</organism>
<evidence type="ECO:0000259" key="16">
    <source>
        <dbReference type="PROSITE" id="PS50050"/>
    </source>
</evidence>
<evidence type="ECO:0000256" key="4">
    <source>
        <dbReference type="ARBA" id="ARBA00022737"/>
    </source>
</evidence>
<dbReference type="GO" id="GO:0005509">
    <property type="term" value="F:calcium ion binding"/>
    <property type="evidence" value="ECO:0007669"/>
    <property type="project" value="InterPro"/>
</dbReference>
<feature type="transmembrane region" description="Helical" evidence="13">
    <location>
        <begin position="1277"/>
        <end position="1306"/>
    </location>
</feature>
<comment type="subcellular location">
    <subcellularLocation>
        <location evidence="1">Endoplasmic reticulum</location>
    </subcellularLocation>
</comment>
<dbReference type="SUPFAM" id="SSF57196">
    <property type="entry name" value="EGF/Laminin"/>
    <property type="match status" value="1"/>
</dbReference>
<evidence type="ECO:0000313" key="17">
    <source>
        <dbReference type="EMBL" id="CAD5118108.1"/>
    </source>
</evidence>
<dbReference type="OrthoDB" id="5965479at2759"/>
<evidence type="ECO:0000256" key="6">
    <source>
        <dbReference type="ARBA" id="ARBA00022837"/>
    </source>
</evidence>
<keyword evidence="18" id="KW-1185">Reference proteome</keyword>
<dbReference type="SMART" id="SM00181">
    <property type="entry name" value="EGF"/>
    <property type="match status" value="2"/>
</dbReference>
<gene>
    <name evidence="17" type="ORF">DGYR_LOCUS6539</name>
</gene>
<feature type="transmembrane region" description="Helical" evidence="13">
    <location>
        <begin position="1559"/>
        <end position="1581"/>
    </location>
</feature>
<dbReference type="Proteomes" id="UP000549394">
    <property type="component" value="Unassembled WGS sequence"/>
</dbReference>
<feature type="region of interest" description="Disordered" evidence="12">
    <location>
        <begin position="233"/>
        <end position="253"/>
    </location>
</feature>
<feature type="transmembrane region" description="Helical" evidence="13">
    <location>
        <begin position="1812"/>
        <end position="1834"/>
    </location>
</feature>
<dbReference type="InterPro" id="IPR009030">
    <property type="entry name" value="Growth_fac_rcpt_cys_sf"/>
</dbReference>
<feature type="compositionally biased region" description="Low complexity" evidence="12">
    <location>
        <begin position="318"/>
        <end position="333"/>
    </location>
</feature>
<keyword evidence="6" id="KW-0106">Calcium</keyword>
<comment type="caution">
    <text evidence="17">The sequence shown here is derived from an EMBL/GenBank/DDBJ whole genome shotgun (WGS) entry which is preliminary data.</text>
</comment>
<evidence type="ECO:0000313" key="18">
    <source>
        <dbReference type="Proteomes" id="UP000549394"/>
    </source>
</evidence>
<dbReference type="PROSITE" id="PS50050">
    <property type="entry name" value="TNFR_NGFR_2"/>
    <property type="match status" value="1"/>
</dbReference>
<dbReference type="InterPro" id="IPR049883">
    <property type="entry name" value="NOTCH1_EGF-like"/>
</dbReference>
<keyword evidence="11" id="KW-0175">Coiled coil</keyword>
<comment type="caution">
    <text evidence="9">Lacks conserved residue(s) required for the propagation of feature annotation.</text>
</comment>
<keyword evidence="13" id="KW-0472">Membrane</keyword>
<dbReference type="PROSITE" id="PS01187">
    <property type="entry name" value="EGF_CA"/>
    <property type="match status" value="1"/>
</dbReference>
<feature type="region of interest" description="Disordered" evidence="12">
    <location>
        <begin position="297"/>
        <end position="347"/>
    </location>
</feature>
<feature type="chain" id="PRO_5029888422" evidence="14">
    <location>
        <begin position="19"/>
        <end position="1851"/>
    </location>
</feature>
<feature type="signal peptide" evidence="14">
    <location>
        <begin position="1"/>
        <end position="18"/>
    </location>
</feature>
<keyword evidence="7 10" id="KW-1015">Disulfide bond</keyword>
<reference evidence="17 18" key="1">
    <citation type="submission" date="2020-08" db="EMBL/GenBank/DDBJ databases">
        <authorList>
            <person name="Hejnol A."/>
        </authorList>
    </citation>
    <scope>NUCLEOTIDE SEQUENCE [LARGE SCALE GENOMIC DNA]</scope>
</reference>
<feature type="domain" description="EGF-like" evidence="15">
    <location>
        <begin position="483"/>
        <end position="521"/>
    </location>
</feature>
<sequence>MENSVVLLLLSLIHLSHGVSEFVVFDSLPKDLLRPSAKFIVRSSFKTVVEFIESDDFHIDINVTSDSYDDLTKVNYVYSSDGDAALLYLYEAEKELEGLTKELGITYLSATIVAICCIVFISITIFICWWNTNKRPLLSGKFQFKPDSSAAPLLDDCKSITKLKKEDGCVSSDEEGRRGAARNAAYNTTPKRQFQDKQKEADYAHRVTFAKGDDVSTKLAQIPDCYGSDVPDVLKSRTNRPQPAADLTNTQSRGVHTDDVVSCLIKDARGSPKYSRTLEKPTSVTFGYPVARFGDEDESSATVVNADRQGRYGTLPASSSRGCSTDRSSSRSSTLDRKTGGSSGGGSSSGIYSVKHVHIAVVFCLALIVFGSNASQSIDRTKAHIKIYHPFGTVRNASEVYLPSGYDSKVLVHTKYNLIIKWMDLSRSMVAHLPMNAIDKLERGEKASCNLHSTCTDGCDVLTGECVCHHGYYLNNDGSTCDDINECKEKPDICKPNSRCRDEQGSFTCLCNKGYYMLNGTCIDCQSACPKGTYEYLPCNEVNGSPKECKACSTRCQEGYYVARECTDKMDIECQPCRKRCAEDEYELTPCQASFNRKCNKIKGAISNPSVSNNIIYEDRTKVQEAKLKRLEQTTDSNDLTFEHIFDRKSGFYVRMNLVESNLSPLYEEVDHSKDNDNVAYRERYTRNGNLHPDARAILDGRCSYPIPVHYQLHYKKHKGVTAKAEYHECKDRNCDRPTGYYMNPTEECYSADRKVGRSPNLDESKRSVTCVYPQKLTTLFNYDDDLRRASSMTYDIDSRCQERRKQCQSCMSKQARFMKNRRGSSSCNITNDDADNGQSPRLQLCFSCDSAKNCASVPNNDCSVYYDTNCPTVKCTTGDVAEFILQPIFQNGPKSFACHVQPKKKYTIYKLEYSVFMARNKNLVENNQVKPIHEKPLSASLNVDDNPHPSSSTIQHDILRVQYNTPKHERIEIVDGVSNSPRMDAGYWTAVGSGWDYRTITRYRDSTHSFIALNVKKPFGISLSKWKKSNCNSASNILNDTLIRTNQNRLYHQYTDLAVIQRTKGGPFKIFNPRKQPSIEFSIPKSASLLSSIYPNSTVLDDHSLHAKIIRQDKQLKIEIRGKLLKCPGYFGLRLADSESPEVTLVNYDVIATCPKTFDISIKLPTECDETVNRTFIATITDSHRTITIRILKPANQIDKHSYDVFWNEKKAQDSTKNKEEDLAKEISVSPLSPLVIIILTMAIIFLILLTFAFITEPRLGYSSNRKDNNVHSHHLFFVVVYVTFRAACSLALTFTVLTLAIHWWTKADLANLTEFGRFAISGGNLQKSEVKNINFFIENELKRQQESLNRTKMECEKQMEKLNRQMEDSRSQLVANREDDQLIAKLALEYTKLLVENLTRDTLKFRDEFSNYATEQVHYLFRQLTQTPEALKSNEWMKGPTDIYDDVRRKRLMKDKSTLDLLKWLGMEHKVEKPTFDFTIKSFPQPLEKPFLDIDLPKLDPPRSVYITPDSSAYAPLPMNLWYYESLEKPIGSHSNKMEETEKDATNNNNKMSYADWVANCWLQAFAIIIAIDLIWFIHRVANTYRTARMILYGCPAHIDCRKTEQTGVNGSPVKLPKRGFFQYILDLNIRIMRTEAIPKLVSVGAVGIILFVVTILSDKLVNIKTAASMGYFDSIVAPVDISLKLAKTRIETNAQRINEFELPVYEQLIDARYKRLQLVLSLYAEAADNGLREAEVCAWTKMLDNRLSCDCKGKKGILKKIKFEGCNLHPVFPRAYRKKKIVDYRKDLRQTLFPYINSARSIVKSCCHLTAIFVSSLLLVDLIGSVIWSYLKRCNLLRLKPLYEVDCS</sequence>
<dbReference type="SMART" id="SM00179">
    <property type="entry name" value="EGF_CA"/>
    <property type="match status" value="1"/>
</dbReference>
<keyword evidence="2 9" id="KW-0245">EGF-like domain</keyword>
<dbReference type="EMBL" id="CAJFCJ010000008">
    <property type="protein sequence ID" value="CAD5118108.1"/>
    <property type="molecule type" value="Genomic_DNA"/>
</dbReference>
<feature type="disulfide bond" evidence="10">
    <location>
        <begin position="556"/>
        <end position="574"/>
    </location>
</feature>
<accession>A0A7I8VQV3</accession>
<evidence type="ECO:0000256" key="7">
    <source>
        <dbReference type="ARBA" id="ARBA00023157"/>
    </source>
</evidence>
<evidence type="ECO:0000256" key="9">
    <source>
        <dbReference type="PROSITE-ProRule" id="PRU00076"/>
    </source>
</evidence>
<evidence type="ECO:0000256" key="10">
    <source>
        <dbReference type="PROSITE-ProRule" id="PRU00206"/>
    </source>
</evidence>
<dbReference type="InterPro" id="IPR001368">
    <property type="entry name" value="TNFR/NGFR_Cys_rich_reg"/>
</dbReference>
<evidence type="ECO:0000259" key="15">
    <source>
        <dbReference type="PROSITE" id="PS50026"/>
    </source>
</evidence>
<keyword evidence="3 14" id="KW-0732">Signal</keyword>
<feature type="transmembrane region" description="Helical" evidence="13">
    <location>
        <begin position="1236"/>
        <end position="1256"/>
    </location>
</feature>
<evidence type="ECO:0000256" key="8">
    <source>
        <dbReference type="ARBA" id="ARBA00023180"/>
    </source>
</evidence>
<dbReference type="InterPro" id="IPR000742">
    <property type="entry name" value="EGF"/>
</dbReference>
<feature type="transmembrane region" description="Helical" evidence="13">
    <location>
        <begin position="105"/>
        <end position="130"/>
    </location>
</feature>
<feature type="region of interest" description="Disordered" evidence="12">
    <location>
        <begin position="172"/>
        <end position="198"/>
    </location>
</feature>
<dbReference type="SUPFAM" id="SSF57184">
    <property type="entry name" value="Growth factor receptor domain"/>
    <property type="match status" value="1"/>
</dbReference>
<evidence type="ECO:0000256" key="14">
    <source>
        <dbReference type="SAM" id="SignalP"/>
    </source>
</evidence>
<keyword evidence="4" id="KW-0677">Repeat</keyword>
<feature type="domain" description="TNFR-Cys" evidence="16">
    <location>
        <begin position="528"/>
        <end position="574"/>
    </location>
</feature>
<dbReference type="PANTHER" id="PTHR24039:SF28">
    <property type="entry name" value="EGF-LIKE DOMAIN-CONTAINING PROTEIN"/>
    <property type="match status" value="1"/>
</dbReference>
<keyword evidence="13" id="KW-1133">Transmembrane helix</keyword>
<dbReference type="InterPro" id="IPR000152">
    <property type="entry name" value="EGF-type_Asp/Asn_hydroxyl_site"/>
</dbReference>
<dbReference type="GO" id="GO:0005783">
    <property type="term" value="C:endoplasmic reticulum"/>
    <property type="evidence" value="ECO:0007669"/>
    <property type="project" value="UniProtKB-SubCell"/>
</dbReference>
<evidence type="ECO:0000256" key="2">
    <source>
        <dbReference type="ARBA" id="ARBA00022536"/>
    </source>
</evidence>
<dbReference type="PROSITE" id="PS00010">
    <property type="entry name" value="ASX_HYDROXYL"/>
    <property type="match status" value="1"/>
</dbReference>
<feature type="coiled-coil region" evidence="11">
    <location>
        <begin position="1340"/>
        <end position="1381"/>
    </location>
</feature>
<feature type="transmembrane region" description="Helical" evidence="13">
    <location>
        <begin position="1643"/>
        <end position="1660"/>
    </location>
</feature>
<name>A0A7I8VQV3_9ANNE</name>
<dbReference type="Pfam" id="PF07645">
    <property type="entry name" value="EGF_CA"/>
    <property type="match status" value="1"/>
</dbReference>
<evidence type="ECO:0000256" key="12">
    <source>
        <dbReference type="SAM" id="MobiDB-lite"/>
    </source>
</evidence>
<evidence type="ECO:0000256" key="3">
    <source>
        <dbReference type="ARBA" id="ARBA00022729"/>
    </source>
</evidence>
<protein>
    <submittedName>
        <fullName evidence="17">DgyrCDS6847</fullName>
    </submittedName>
</protein>
<dbReference type="InterPro" id="IPR018097">
    <property type="entry name" value="EGF_Ca-bd_CS"/>
</dbReference>
<dbReference type="InterPro" id="IPR001881">
    <property type="entry name" value="EGF-like_Ca-bd_dom"/>
</dbReference>
<evidence type="ECO:0000256" key="13">
    <source>
        <dbReference type="SAM" id="Phobius"/>
    </source>
</evidence>
<dbReference type="PROSITE" id="PS50026">
    <property type="entry name" value="EGF_3"/>
    <property type="match status" value="1"/>
</dbReference>
<keyword evidence="13" id="KW-0812">Transmembrane</keyword>
<evidence type="ECO:0000256" key="11">
    <source>
        <dbReference type="SAM" id="Coils"/>
    </source>
</evidence>
<feature type="repeat" description="TNFR-Cys" evidence="10">
    <location>
        <begin position="528"/>
        <end position="574"/>
    </location>
</feature>
<dbReference type="Gene3D" id="2.10.25.10">
    <property type="entry name" value="Laminin"/>
    <property type="match status" value="1"/>
</dbReference>
<proteinExistence type="predicted"/>